<dbReference type="Proteomes" id="UP000681720">
    <property type="component" value="Unassembled WGS sequence"/>
</dbReference>
<feature type="non-terminal residue" evidence="1">
    <location>
        <position position="1"/>
    </location>
</feature>
<evidence type="ECO:0000313" key="1">
    <source>
        <dbReference type="EMBL" id="CAF4041592.1"/>
    </source>
</evidence>
<dbReference type="InterPro" id="IPR036691">
    <property type="entry name" value="Endo/exonu/phosph_ase_sf"/>
</dbReference>
<dbReference type="AlphaFoldDB" id="A0A8S2P9R2"/>
<proteinExistence type="predicted"/>
<organism evidence="1 2">
    <name type="scientific">Rotaria magnacalcarata</name>
    <dbReference type="NCBI Taxonomy" id="392030"/>
    <lineage>
        <taxon>Eukaryota</taxon>
        <taxon>Metazoa</taxon>
        <taxon>Spiralia</taxon>
        <taxon>Gnathifera</taxon>
        <taxon>Rotifera</taxon>
        <taxon>Eurotatoria</taxon>
        <taxon>Bdelloidea</taxon>
        <taxon>Philodinida</taxon>
        <taxon>Philodinidae</taxon>
        <taxon>Rotaria</taxon>
    </lineage>
</organism>
<accession>A0A8S2P9R2</accession>
<sequence length="104" mass="11808">RWTGKGETPHGDFIWSGEETSHIKGVGLLLSKQAQKALIGYNPISSRIISARFDAAPFKISVIHVYTPTSLSSEEDIEAFYNDIEEALTKTEKRYNHSDRRLER</sequence>
<gene>
    <name evidence="1" type="ORF">GIL414_LOCUS13937</name>
</gene>
<reference evidence="1" key="1">
    <citation type="submission" date="2021-02" db="EMBL/GenBank/DDBJ databases">
        <authorList>
            <person name="Nowell W R."/>
        </authorList>
    </citation>
    <scope>NUCLEOTIDE SEQUENCE</scope>
</reference>
<evidence type="ECO:0000313" key="2">
    <source>
        <dbReference type="Proteomes" id="UP000681720"/>
    </source>
</evidence>
<name>A0A8S2P9R2_9BILA</name>
<dbReference type="EMBL" id="CAJOBJ010005768">
    <property type="protein sequence ID" value="CAF4041592.1"/>
    <property type="molecule type" value="Genomic_DNA"/>
</dbReference>
<dbReference type="Gene3D" id="3.60.10.10">
    <property type="entry name" value="Endonuclease/exonuclease/phosphatase"/>
    <property type="match status" value="1"/>
</dbReference>
<comment type="caution">
    <text evidence="1">The sequence shown here is derived from an EMBL/GenBank/DDBJ whole genome shotgun (WGS) entry which is preliminary data.</text>
</comment>
<protein>
    <submittedName>
        <fullName evidence="1">Uncharacterized protein</fullName>
    </submittedName>
</protein>